<evidence type="ECO:0000313" key="4">
    <source>
        <dbReference type="Proteomes" id="UP000265520"/>
    </source>
</evidence>
<dbReference type="PROSITE" id="PS50072">
    <property type="entry name" value="CSA_PPIASE_2"/>
    <property type="match status" value="1"/>
</dbReference>
<comment type="similarity">
    <text evidence="1">Belongs to the cyclophilin-type PPIase family.</text>
</comment>
<proteinExistence type="inferred from homology"/>
<reference evidence="3 4" key="1">
    <citation type="journal article" date="2018" name="Front. Plant Sci.">
        <title>Red Clover (Trifolium pratense) and Zigzag Clover (T. medium) - A Picture of Genomic Similarities and Differences.</title>
        <authorList>
            <person name="Dluhosova J."/>
            <person name="Istvanek J."/>
            <person name="Nedelnik J."/>
            <person name="Repkova J."/>
        </authorList>
    </citation>
    <scope>NUCLEOTIDE SEQUENCE [LARGE SCALE GENOMIC DNA]</scope>
    <source>
        <strain evidence="4">cv. 10/8</strain>
        <tissue evidence="3">Leaf</tissue>
    </source>
</reference>
<evidence type="ECO:0000313" key="3">
    <source>
        <dbReference type="EMBL" id="MCI25996.1"/>
    </source>
</evidence>
<organism evidence="3 4">
    <name type="scientific">Trifolium medium</name>
    <dbReference type="NCBI Taxonomy" id="97028"/>
    <lineage>
        <taxon>Eukaryota</taxon>
        <taxon>Viridiplantae</taxon>
        <taxon>Streptophyta</taxon>
        <taxon>Embryophyta</taxon>
        <taxon>Tracheophyta</taxon>
        <taxon>Spermatophyta</taxon>
        <taxon>Magnoliopsida</taxon>
        <taxon>eudicotyledons</taxon>
        <taxon>Gunneridae</taxon>
        <taxon>Pentapetalae</taxon>
        <taxon>rosids</taxon>
        <taxon>fabids</taxon>
        <taxon>Fabales</taxon>
        <taxon>Fabaceae</taxon>
        <taxon>Papilionoideae</taxon>
        <taxon>50 kb inversion clade</taxon>
        <taxon>NPAAA clade</taxon>
        <taxon>Hologalegina</taxon>
        <taxon>IRL clade</taxon>
        <taxon>Trifolieae</taxon>
        <taxon>Trifolium</taxon>
    </lineage>
</organism>
<keyword evidence="4" id="KW-1185">Reference proteome</keyword>
<dbReference type="GO" id="GO:0003755">
    <property type="term" value="F:peptidyl-prolyl cis-trans isomerase activity"/>
    <property type="evidence" value="ECO:0007669"/>
    <property type="project" value="InterPro"/>
</dbReference>
<evidence type="ECO:0000256" key="1">
    <source>
        <dbReference type="ARBA" id="ARBA00007365"/>
    </source>
</evidence>
<dbReference type="PANTHER" id="PTHR11071:SF420">
    <property type="entry name" value="PEPTIDYL-PROLYL CIS-TRANS ISOMERASE CYP20-3, CHLOROPLASTIC"/>
    <property type="match status" value="1"/>
</dbReference>
<dbReference type="GO" id="GO:0006457">
    <property type="term" value="P:protein folding"/>
    <property type="evidence" value="ECO:0007669"/>
    <property type="project" value="TreeGrafter"/>
</dbReference>
<feature type="non-terminal residue" evidence="3">
    <location>
        <position position="1"/>
    </location>
</feature>
<dbReference type="InterPro" id="IPR002130">
    <property type="entry name" value="Cyclophilin-type_PPIase_dom"/>
</dbReference>
<dbReference type="EMBL" id="LXQA010150684">
    <property type="protein sequence ID" value="MCI25996.1"/>
    <property type="molecule type" value="Genomic_DNA"/>
</dbReference>
<dbReference type="Gene3D" id="2.40.100.10">
    <property type="entry name" value="Cyclophilin-like"/>
    <property type="match status" value="1"/>
</dbReference>
<evidence type="ECO:0000259" key="2">
    <source>
        <dbReference type="PROSITE" id="PS50072"/>
    </source>
</evidence>
<dbReference type="Pfam" id="PF00160">
    <property type="entry name" value="Pro_isomerase"/>
    <property type="match status" value="1"/>
</dbReference>
<dbReference type="GO" id="GO:0016018">
    <property type="term" value="F:cyclosporin A binding"/>
    <property type="evidence" value="ECO:0007669"/>
    <property type="project" value="TreeGrafter"/>
</dbReference>
<dbReference type="AlphaFoldDB" id="A0A392QR45"/>
<comment type="caution">
    <text evidence="3">The sequence shown here is derived from an EMBL/GenBank/DDBJ whole genome shotgun (WGS) entry which is preliminary data.</text>
</comment>
<keyword evidence="3" id="KW-0413">Isomerase</keyword>
<dbReference type="GO" id="GO:0005737">
    <property type="term" value="C:cytoplasm"/>
    <property type="evidence" value="ECO:0007669"/>
    <property type="project" value="TreeGrafter"/>
</dbReference>
<accession>A0A392QR45</accession>
<dbReference type="Proteomes" id="UP000265520">
    <property type="component" value="Unassembled WGS sequence"/>
</dbReference>
<feature type="domain" description="PPIase cyclophilin-type" evidence="2">
    <location>
        <begin position="13"/>
        <end position="65"/>
    </location>
</feature>
<dbReference type="PANTHER" id="PTHR11071">
    <property type="entry name" value="PEPTIDYL-PROLYL CIS-TRANS ISOMERASE"/>
    <property type="match status" value="1"/>
</dbReference>
<protein>
    <submittedName>
        <fullName evidence="3">Peptidyl-prolyl cis-trans isomerase</fullName>
    </submittedName>
</protein>
<name>A0A392QR45_9FABA</name>
<sequence length="81" mass="9161">VQELQAKVTTKCFFDVEIGGKPVGRIVLGLFGEVAPKTVENFRALCTGKQSNFMQRERIWLSRMLLPSYNQRIHASGRGLH</sequence>
<dbReference type="InterPro" id="IPR029000">
    <property type="entry name" value="Cyclophilin-like_dom_sf"/>
</dbReference>
<dbReference type="SUPFAM" id="SSF50891">
    <property type="entry name" value="Cyclophilin-like"/>
    <property type="match status" value="1"/>
</dbReference>